<proteinExistence type="predicted"/>
<evidence type="ECO:0000256" key="1">
    <source>
        <dbReference type="SAM" id="Phobius"/>
    </source>
</evidence>
<keyword evidence="4" id="KW-1185">Reference proteome</keyword>
<keyword evidence="1" id="KW-0812">Transmembrane</keyword>
<accession>A0AAE0JXN3</accession>
<reference evidence="3" key="1">
    <citation type="journal article" date="2023" name="Mol. Phylogenet. Evol.">
        <title>Genome-scale phylogeny and comparative genomics of the fungal order Sordariales.</title>
        <authorList>
            <person name="Hensen N."/>
            <person name="Bonometti L."/>
            <person name="Westerberg I."/>
            <person name="Brannstrom I.O."/>
            <person name="Guillou S."/>
            <person name="Cros-Aarteil S."/>
            <person name="Calhoun S."/>
            <person name="Haridas S."/>
            <person name="Kuo A."/>
            <person name="Mondo S."/>
            <person name="Pangilinan J."/>
            <person name="Riley R."/>
            <person name="LaButti K."/>
            <person name="Andreopoulos B."/>
            <person name="Lipzen A."/>
            <person name="Chen C."/>
            <person name="Yan M."/>
            <person name="Daum C."/>
            <person name="Ng V."/>
            <person name="Clum A."/>
            <person name="Steindorff A."/>
            <person name="Ohm R.A."/>
            <person name="Martin F."/>
            <person name="Silar P."/>
            <person name="Natvig D.O."/>
            <person name="Lalanne C."/>
            <person name="Gautier V."/>
            <person name="Ament-Velasquez S.L."/>
            <person name="Kruys A."/>
            <person name="Hutchinson M.I."/>
            <person name="Powell A.J."/>
            <person name="Barry K."/>
            <person name="Miller A.N."/>
            <person name="Grigoriev I.V."/>
            <person name="Debuchy R."/>
            <person name="Gladieux P."/>
            <person name="Hiltunen Thoren M."/>
            <person name="Johannesson H."/>
        </authorList>
    </citation>
    <scope>NUCLEOTIDE SEQUENCE</scope>
    <source>
        <strain evidence="3">CBS 958.72</strain>
    </source>
</reference>
<evidence type="ECO:0000313" key="4">
    <source>
        <dbReference type="Proteomes" id="UP001287356"/>
    </source>
</evidence>
<feature type="transmembrane region" description="Helical" evidence="1">
    <location>
        <begin position="560"/>
        <end position="579"/>
    </location>
</feature>
<dbReference type="Pfam" id="PF26616">
    <property type="entry name" value="CorA-like"/>
    <property type="match status" value="1"/>
</dbReference>
<sequence>MASEYGLFSGRLAGQDFIQVFQSWQSYPDNILAHTTETLALAEQFQRHFNQTKAKVLLVVNQHGRFRVSRLRALRKKIKVVFHDCGIDDHITFVPTPALETSTHTRLNIEDSIQVDSSWIAAHKVEDLHEIFGLNVLPWRQADDGDGFRQDPVCRFIFINTVDPVNRTRLAITEEMLLKILTYHQVGPAFLNYISHSGLDSLTGHSDLYLGGFRHLKSFSNSSDPRLDVKMLGRSGFHYQLAFDFKSVFASSAGTLASDGIFVLDSGDGLTEIVEAKHSNLTEWQLDTTAIHHHFDIVYGKSLWVIARAPQEKATWTDISGMEKKPFPISITSNSAVEERFNANLTVLPWLGEGSLSEFGFYINEIDVNLQILTSQAYTGDTKEESVESILLRTRILNQHIESLDRCAAALESNHRVFSAILDFYCKQLFKDKKLQALKLPWLQGEGRAKVDEGIIEFEAKMGYICSIITDMLQRTATLKQMGTRRDNMLQQLLQNRNDATMRQLAHVTKKDSTTIIVFSTITLILLPMSVVSTVLSAGIVKFEEGSSYAGTWSVPATVWWAVATVLITTVVGVGAKFWREREIHPGMNQHRRAAAAPAAQISFGRPPSMALIYLLRLWYNTKMLLDTCR</sequence>
<dbReference type="AlphaFoldDB" id="A0AAE0JXN3"/>
<dbReference type="Proteomes" id="UP001287356">
    <property type="component" value="Unassembled WGS sequence"/>
</dbReference>
<reference evidence="3" key="2">
    <citation type="submission" date="2023-06" db="EMBL/GenBank/DDBJ databases">
        <authorList>
            <consortium name="Lawrence Berkeley National Laboratory"/>
            <person name="Haridas S."/>
            <person name="Hensen N."/>
            <person name="Bonometti L."/>
            <person name="Westerberg I."/>
            <person name="Brannstrom I.O."/>
            <person name="Guillou S."/>
            <person name="Cros-Aarteil S."/>
            <person name="Calhoun S."/>
            <person name="Kuo A."/>
            <person name="Mondo S."/>
            <person name="Pangilinan J."/>
            <person name="Riley R."/>
            <person name="Labutti K."/>
            <person name="Andreopoulos B."/>
            <person name="Lipzen A."/>
            <person name="Chen C."/>
            <person name="Yanf M."/>
            <person name="Daum C."/>
            <person name="Ng V."/>
            <person name="Clum A."/>
            <person name="Steindorff A."/>
            <person name="Ohm R."/>
            <person name="Martin F."/>
            <person name="Silar P."/>
            <person name="Natvig D."/>
            <person name="Lalanne C."/>
            <person name="Gautier V."/>
            <person name="Ament-Velasquez S.L."/>
            <person name="Kruys A."/>
            <person name="Hutchinson M.I."/>
            <person name="Powell A.J."/>
            <person name="Barry K."/>
            <person name="Miller A.N."/>
            <person name="Grigoriev I.V."/>
            <person name="Debuchy R."/>
            <person name="Gladieux P."/>
            <person name="Thoren M.H."/>
            <person name="Johannesson H."/>
        </authorList>
    </citation>
    <scope>NUCLEOTIDE SEQUENCE</scope>
    <source>
        <strain evidence="3">CBS 958.72</strain>
    </source>
</reference>
<dbReference type="InterPro" id="IPR058257">
    <property type="entry name" value="CorA-like_dom"/>
</dbReference>
<keyword evidence="1" id="KW-0472">Membrane</keyword>
<protein>
    <recommendedName>
        <fullName evidence="2">CorA-like transporter domain-containing protein</fullName>
    </recommendedName>
</protein>
<gene>
    <name evidence="3" type="ORF">B0T24DRAFT_670308</name>
</gene>
<feature type="transmembrane region" description="Helical" evidence="1">
    <location>
        <begin position="516"/>
        <end position="540"/>
    </location>
</feature>
<evidence type="ECO:0000313" key="3">
    <source>
        <dbReference type="EMBL" id="KAK3366203.1"/>
    </source>
</evidence>
<name>A0AAE0JXN3_9PEZI</name>
<dbReference type="EMBL" id="JAULSN010000008">
    <property type="protein sequence ID" value="KAK3366203.1"/>
    <property type="molecule type" value="Genomic_DNA"/>
</dbReference>
<comment type="caution">
    <text evidence="3">The sequence shown here is derived from an EMBL/GenBank/DDBJ whole genome shotgun (WGS) entry which is preliminary data.</text>
</comment>
<evidence type="ECO:0000259" key="2">
    <source>
        <dbReference type="Pfam" id="PF26616"/>
    </source>
</evidence>
<feature type="domain" description="CorA-like transporter" evidence="2">
    <location>
        <begin position="148"/>
        <end position="377"/>
    </location>
</feature>
<keyword evidence="1" id="KW-1133">Transmembrane helix</keyword>
<organism evidence="3 4">
    <name type="scientific">Lasiosphaeria ovina</name>
    <dbReference type="NCBI Taxonomy" id="92902"/>
    <lineage>
        <taxon>Eukaryota</taxon>
        <taxon>Fungi</taxon>
        <taxon>Dikarya</taxon>
        <taxon>Ascomycota</taxon>
        <taxon>Pezizomycotina</taxon>
        <taxon>Sordariomycetes</taxon>
        <taxon>Sordariomycetidae</taxon>
        <taxon>Sordariales</taxon>
        <taxon>Lasiosphaeriaceae</taxon>
        <taxon>Lasiosphaeria</taxon>
    </lineage>
</organism>